<keyword evidence="2" id="KW-1185">Reference proteome</keyword>
<protein>
    <submittedName>
        <fullName evidence="1">Uncharacterized protein</fullName>
    </submittedName>
</protein>
<dbReference type="OrthoDB" id="2378186at2759"/>
<dbReference type="AlphaFoldDB" id="A0A397TRC7"/>
<comment type="caution">
    <text evidence="1">The sequence shown here is derived from an EMBL/GenBank/DDBJ whole genome shotgun (WGS) entry which is preliminary data.</text>
</comment>
<name>A0A397TRC7_9GLOM</name>
<sequence>MLYLLVQVNKSVKCIVPEHVVSIELTNNQFSDLFDAVTLGEYGDREVEVFIRREKSESWKKVDNGLKGNLEMLEVLKYFQVKFCLIEKINLDTPQTANTLNAFDILMNNSYQPLLPQYCTEYNSCNKLFNEIIDLFRNQNVGWTGGVHDTIGKTFVNRIMNAIWYIDPHLSTLHARSLFLSSSLELSVSQPWTNNNVWNQMYEYINIKQYLPIDIMKRYRFIKELELTFPIGVYRYHQGNYLGTINYVWRIPENEDELNETLKARMLARIHKELPQYFTRQMRKNVLNKYSYIRKVTPAVLRMLHFDLTGNAAVTSDVISRDVEERLRLILSLADPNIIFDLRTNNGFKGTKFNEFWNETDAYFNEQNLLAVDERRHGTILYMPLALSVRDLREIITERLKLIYSDPLPFTVHIPSDEWIRLQFCPTNATTTRSMHHTGQFNVKFKIQGRLLRKSSDDAYYCAALFRYLREFCIHYNQWTCLISADDKHKVPIGEDVAVSTGVRNRRSMVAQNSTLAAADHDFTKLSITPSVTFFISIPNEISGSFYDGQVFVSYKDATFEPSNTIRHSTEFLNALNIQYTHQMMPPILCLYTDGGPDHRCNYGSVQIALICLFLSGNFDLLIAVRTAPNHSWTNPAERIMSILNLGLQGVALKRDQMSPESETLFDTTNTLDDIRTKAHESNKLESELKESIASVQNMLNNRIERLSLKEKKFKCNDSANMEAITELFEIRL</sequence>
<evidence type="ECO:0000313" key="1">
    <source>
        <dbReference type="EMBL" id="RIA97424.1"/>
    </source>
</evidence>
<dbReference type="Proteomes" id="UP000265703">
    <property type="component" value="Unassembled WGS sequence"/>
</dbReference>
<accession>A0A397TRC7</accession>
<gene>
    <name evidence="1" type="ORF">C1645_814151</name>
</gene>
<organism evidence="1 2">
    <name type="scientific">Glomus cerebriforme</name>
    <dbReference type="NCBI Taxonomy" id="658196"/>
    <lineage>
        <taxon>Eukaryota</taxon>
        <taxon>Fungi</taxon>
        <taxon>Fungi incertae sedis</taxon>
        <taxon>Mucoromycota</taxon>
        <taxon>Glomeromycotina</taxon>
        <taxon>Glomeromycetes</taxon>
        <taxon>Glomerales</taxon>
        <taxon>Glomeraceae</taxon>
        <taxon>Glomus</taxon>
    </lineage>
</organism>
<dbReference type="EMBL" id="QKYT01000030">
    <property type="protein sequence ID" value="RIA97424.1"/>
    <property type="molecule type" value="Genomic_DNA"/>
</dbReference>
<reference evidence="1 2" key="1">
    <citation type="submission" date="2018-06" db="EMBL/GenBank/DDBJ databases">
        <title>Comparative genomics reveals the genomic features of Rhizophagus irregularis, R. cerebriforme, R. diaphanum and Gigaspora rosea, and their symbiotic lifestyle signature.</title>
        <authorList>
            <person name="Morin E."/>
            <person name="San Clemente H."/>
            <person name="Chen E.C.H."/>
            <person name="De La Providencia I."/>
            <person name="Hainaut M."/>
            <person name="Kuo A."/>
            <person name="Kohler A."/>
            <person name="Murat C."/>
            <person name="Tang N."/>
            <person name="Roy S."/>
            <person name="Loubradou J."/>
            <person name="Henrissat B."/>
            <person name="Grigoriev I.V."/>
            <person name="Corradi N."/>
            <person name="Roux C."/>
            <person name="Martin F.M."/>
        </authorList>
    </citation>
    <scope>NUCLEOTIDE SEQUENCE [LARGE SCALE GENOMIC DNA]</scope>
    <source>
        <strain evidence="1 2">DAOM 227022</strain>
    </source>
</reference>
<proteinExistence type="predicted"/>
<dbReference type="STRING" id="658196.A0A397TRC7"/>
<evidence type="ECO:0000313" key="2">
    <source>
        <dbReference type="Proteomes" id="UP000265703"/>
    </source>
</evidence>